<dbReference type="Pfam" id="PF00924">
    <property type="entry name" value="MS_channel_2nd"/>
    <property type="match status" value="1"/>
</dbReference>
<dbReference type="Gene3D" id="2.30.30.60">
    <property type="match status" value="1"/>
</dbReference>
<evidence type="ECO:0000313" key="8">
    <source>
        <dbReference type="EMBL" id="WOC53060.1"/>
    </source>
</evidence>
<reference evidence="8" key="1">
    <citation type="submission" date="2023-10" db="EMBL/GenBank/DDBJ databases">
        <title>Characterization and whole genome sequencing of a novel strain of Bergeyella porcorum QD2021 isolated from pig.</title>
        <authorList>
            <person name="Liu G."/>
            <person name="Chen C."/>
            <person name="Han X."/>
        </authorList>
    </citation>
    <scope>NUCLEOTIDE SEQUENCE</scope>
    <source>
        <strain evidence="8">QD2021</strain>
    </source>
</reference>
<dbReference type="Proteomes" id="UP001432059">
    <property type="component" value="Chromosome"/>
</dbReference>
<dbReference type="InterPro" id="IPR011066">
    <property type="entry name" value="MscS_channel_C_sf"/>
</dbReference>
<keyword evidence="4 6" id="KW-1133">Transmembrane helix</keyword>
<evidence type="ECO:0000313" key="9">
    <source>
        <dbReference type="Proteomes" id="UP001432059"/>
    </source>
</evidence>
<dbReference type="PANTHER" id="PTHR30221:SF1">
    <property type="entry name" value="SMALL-CONDUCTANCE MECHANOSENSITIVE CHANNEL"/>
    <property type="match status" value="1"/>
</dbReference>
<evidence type="ECO:0000256" key="6">
    <source>
        <dbReference type="SAM" id="Phobius"/>
    </source>
</evidence>
<dbReference type="InterPro" id="IPR045275">
    <property type="entry name" value="MscS_archaea/bacteria_type"/>
</dbReference>
<protein>
    <submittedName>
        <fullName evidence="8">Mechanosensitive ion channel protein MscS</fullName>
    </submittedName>
</protein>
<dbReference type="SUPFAM" id="SSF82689">
    <property type="entry name" value="Mechanosensitive channel protein MscS (YggB), C-terminal domain"/>
    <property type="match status" value="1"/>
</dbReference>
<keyword evidence="3 6" id="KW-0812">Transmembrane</keyword>
<keyword evidence="9" id="KW-1185">Reference proteome</keyword>
<gene>
    <name evidence="8" type="primary">mscS</name>
    <name evidence="8" type="ORF">BPO_2413</name>
</gene>
<evidence type="ECO:0000256" key="3">
    <source>
        <dbReference type="ARBA" id="ARBA00022692"/>
    </source>
</evidence>
<feature type="transmembrane region" description="Helical" evidence="6">
    <location>
        <begin position="67"/>
        <end position="89"/>
    </location>
</feature>
<comment type="subcellular location">
    <subcellularLocation>
        <location evidence="1">Cell membrane</location>
        <topology evidence="1">Multi-pass membrane protein</topology>
    </subcellularLocation>
</comment>
<feature type="domain" description="Mechanosensitive ion channel MscS" evidence="7">
    <location>
        <begin position="116"/>
        <end position="182"/>
    </location>
</feature>
<dbReference type="RefSeq" id="WP_327984355.1">
    <property type="nucleotide sequence ID" value="NZ_CP136426.1"/>
</dbReference>
<name>A0AAU0F8B9_9FLAO</name>
<evidence type="ECO:0000256" key="4">
    <source>
        <dbReference type="ARBA" id="ARBA00022989"/>
    </source>
</evidence>
<dbReference type="InterPro" id="IPR006685">
    <property type="entry name" value="MscS_channel_2nd"/>
</dbReference>
<evidence type="ECO:0000256" key="5">
    <source>
        <dbReference type="ARBA" id="ARBA00023136"/>
    </source>
</evidence>
<dbReference type="SUPFAM" id="SSF50182">
    <property type="entry name" value="Sm-like ribonucleoproteins"/>
    <property type="match status" value="1"/>
</dbReference>
<proteinExistence type="predicted"/>
<dbReference type="KEGG" id="bpor:BPO_2413"/>
<feature type="transmembrane region" description="Helical" evidence="6">
    <location>
        <begin position="25"/>
        <end position="46"/>
    </location>
</feature>
<organism evidence="8 9">
    <name type="scientific">Bergeyella porcorum</name>
    <dbReference type="NCBI Taxonomy" id="1735111"/>
    <lineage>
        <taxon>Bacteria</taxon>
        <taxon>Pseudomonadati</taxon>
        <taxon>Bacteroidota</taxon>
        <taxon>Flavobacteriia</taxon>
        <taxon>Flavobacteriales</taxon>
        <taxon>Weeksellaceae</taxon>
        <taxon>Bergeyella</taxon>
    </lineage>
</organism>
<dbReference type="EMBL" id="CP136426">
    <property type="protein sequence ID" value="WOC53060.1"/>
    <property type="molecule type" value="Genomic_DNA"/>
</dbReference>
<dbReference type="Gene3D" id="1.10.287.1260">
    <property type="match status" value="1"/>
</dbReference>
<dbReference type="Gene3D" id="3.30.70.100">
    <property type="match status" value="1"/>
</dbReference>
<dbReference type="AlphaFoldDB" id="A0AAU0F8B9"/>
<dbReference type="GO" id="GO:0005886">
    <property type="term" value="C:plasma membrane"/>
    <property type="evidence" value="ECO:0007669"/>
    <property type="project" value="UniProtKB-SubCell"/>
</dbReference>
<feature type="transmembrane region" description="Helical" evidence="6">
    <location>
        <begin position="95"/>
        <end position="114"/>
    </location>
</feature>
<evidence type="ECO:0000256" key="2">
    <source>
        <dbReference type="ARBA" id="ARBA00022475"/>
    </source>
</evidence>
<dbReference type="PANTHER" id="PTHR30221">
    <property type="entry name" value="SMALL-CONDUCTANCE MECHANOSENSITIVE CHANNEL"/>
    <property type="match status" value="1"/>
</dbReference>
<dbReference type="GO" id="GO:0008381">
    <property type="term" value="F:mechanosensitive monoatomic ion channel activity"/>
    <property type="evidence" value="ECO:0007669"/>
    <property type="project" value="InterPro"/>
</dbReference>
<keyword evidence="2" id="KW-1003">Cell membrane</keyword>
<evidence type="ECO:0000259" key="7">
    <source>
        <dbReference type="Pfam" id="PF00924"/>
    </source>
</evidence>
<dbReference type="InterPro" id="IPR010920">
    <property type="entry name" value="LSM_dom_sf"/>
</dbReference>
<evidence type="ECO:0000256" key="1">
    <source>
        <dbReference type="ARBA" id="ARBA00004651"/>
    </source>
</evidence>
<dbReference type="InterPro" id="IPR023408">
    <property type="entry name" value="MscS_beta-dom_sf"/>
</dbReference>
<sequence length="280" mass="31600">MKESKKYVDLVWEVLNNWWVKFAELTPSLVVGILVFCFFLYFSKFLSRVSVRLFQKVLRKYRNHDTIINLIGFFMIIIILIGTFISLEIVGLSGFFIKFIGSLGVAGIIAGVALKDIVSSMFSGMLVNIDNAFKVGDTVQIGNITGKVVEIGFLTTKLFTDDGRKYYIPNQQIFNSPFINFSESQDRKVIIDFEVPNTVNLNQLQDIILDELKTAAYVSRPEVAKVVFTNQKMGAYDFQVHFVMSSDTNVTDAKSQAIFNIKQRLDAAQIDTSVPPTVIN</sequence>
<keyword evidence="5 6" id="KW-0472">Membrane</keyword>
<accession>A0AAU0F8B9</accession>